<comment type="similarity">
    <text evidence="1">Belongs to the sigma-70 factor family. ECF subfamily.</text>
</comment>
<evidence type="ECO:0000313" key="8">
    <source>
        <dbReference type="Proteomes" id="UP000447393"/>
    </source>
</evidence>
<dbReference type="Pfam" id="PF08281">
    <property type="entry name" value="Sigma70_r4_2"/>
    <property type="match status" value="1"/>
</dbReference>
<comment type="caution">
    <text evidence="7">The sequence shown here is derived from an EMBL/GenBank/DDBJ whole genome shotgun (WGS) entry which is preliminary data.</text>
</comment>
<organism evidence="7 8">
    <name type="scientific">Halobacillus litoralis</name>
    <dbReference type="NCBI Taxonomy" id="45668"/>
    <lineage>
        <taxon>Bacteria</taxon>
        <taxon>Bacillati</taxon>
        <taxon>Bacillota</taxon>
        <taxon>Bacilli</taxon>
        <taxon>Bacillales</taxon>
        <taxon>Bacillaceae</taxon>
        <taxon>Halobacillus</taxon>
    </lineage>
</organism>
<dbReference type="Gene3D" id="1.10.1740.10">
    <property type="match status" value="1"/>
</dbReference>
<dbReference type="PANTHER" id="PTHR43133:SF60">
    <property type="entry name" value="RNA POLYMERASE SIGMA FACTOR SIGV"/>
    <property type="match status" value="1"/>
</dbReference>
<dbReference type="InterPro" id="IPR036388">
    <property type="entry name" value="WH-like_DNA-bd_sf"/>
</dbReference>
<dbReference type="InterPro" id="IPR007627">
    <property type="entry name" value="RNA_pol_sigma70_r2"/>
</dbReference>
<dbReference type="GO" id="GO:0006352">
    <property type="term" value="P:DNA-templated transcription initiation"/>
    <property type="evidence" value="ECO:0007669"/>
    <property type="project" value="InterPro"/>
</dbReference>
<protein>
    <submittedName>
        <fullName evidence="7">Sigma-70 family RNA polymerase sigma factor</fullName>
    </submittedName>
</protein>
<dbReference type="SUPFAM" id="SSF88659">
    <property type="entry name" value="Sigma3 and sigma4 domains of RNA polymerase sigma factors"/>
    <property type="match status" value="1"/>
</dbReference>
<dbReference type="AlphaFoldDB" id="A0A845EDV7"/>
<evidence type="ECO:0000259" key="6">
    <source>
        <dbReference type="Pfam" id="PF08281"/>
    </source>
</evidence>
<gene>
    <name evidence="7" type="ORF">GLV98_10360</name>
</gene>
<keyword evidence="4" id="KW-0804">Transcription</keyword>
<feature type="domain" description="RNA polymerase sigma factor 70 region 4 type 2" evidence="6">
    <location>
        <begin position="134"/>
        <end position="186"/>
    </location>
</feature>
<evidence type="ECO:0000256" key="1">
    <source>
        <dbReference type="ARBA" id="ARBA00010641"/>
    </source>
</evidence>
<dbReference type="InterPro" id="IPR039425">
    <property type="entry name" value="RNA_pol_sigma-70-like"/>
</dbReference>
<evidence type="ECO:0000256" key="4">
    <source>
        <dbReference type="ARBA" id="ARBA00023163"/>
    </source>
</evidence>
<dbReference type="GO" id="GO:0016987">
    <property type="term" value="F:sigma factor activity"/>
    <property type="evidence" value="ECO:0007669"/>
    <property type="project" value="UniProtKB-KW"/>
</dbReference>
<dbReference type="InterPro" id="IPR013325">
    <property type="entry name" value="RNA_pol_sigma_r2"/>
</dbReference>
<dbReference type="GO" id="GO:0003677">
    <property type="term" value="F:DNA binding"/>
    <property type="evidence" value="ECO:0007669"/>
    <property type="project" value="InterPro"/>
</dbReference>
<dbReference type="Gene3D" id="1.10.10.10">
    <property type="entry name" value="Winged helix-like DNA-binding domain superfamily/Winged helix DNA-binding domain"/>
    <property type="match status" value="1"/>
</dbReference>
<accession>A0A845EDV7</accession>
<dbReference type="EMBL" id="WMEZ01000003">
    <property type="protein sequence ID" value="MYL49891.1"/>
    <property type="molecule type" value="Genomic_DNA"/>
</dbReference>
<proteinExistence type="inferred from homology"/>
<evidence type="ECO:0000256" key="3">
    <source>
        <dbReference type="ARBA" id="ARBA00023082"/>
    </source>
</evidence>
<feature type="domain" description="RNA polymerase sigma-70 region 2" evidence="5">
    <location>
        <begin position="37"/>
        <end position="103"/>
    </location>
</feature>
<dbReference type="InterPro" id="IPR013249">
    <property type="entry name" value="RNA_pol_sigma70_r4_t2"/>
</dbReference>
<dbReference type="SUPFAM" id="SSF88946">
    <property type="entry name" value="Sigma2 domain of RNA polymerase sigma factors"/>
    <property type="match status" value="1"/>
</dbReference>
<evidence type="ECO:0000313" key="7">
    <source>
        <dbReference type="EMBL" id="MYL49891.1"/>
    </source>
</evidence>
<evidence type="ECO:0000256" key="2">
    <source>
        <dbReference type="ARBA" id="ARBA00023015"/>
    </source>
</evidence>
<keyword evidence="2" id="KW-0805">Transcription regulation</keyword>
<sequence>MDLLVIRMKREGERVNEMTMKNKAVTYNSKENVLDELMDSHSKKVYLLAYSYVKDQGTAEDVTQDVFIKLYNNLSSFRGEAAISSWIYRITVNRAKDILRRRKLAHIKYPLKYFEQENQAESTEEAYLKESKKEQVLTAILSLPLKYREVLILHYFHDQSIESIGKTLDQKENTIKTRLSRGREKLKSNPLIRKELL</sequence>
<evidence type="ECO:0000259" key="5">
    <source>
        <dbReference type="Pfam" id="PF04542"/>
    </source>
</evidence>
<keyword evidence="3" id="KW-0731">Sigma factor</keyword>
<dbReference type="InterPro" id="IPR013324">
    <property type="entry name" value="RNA_pol_sigma_r3/r4-like"/>
</dbReference>
<reference evidence="7 8" key="1">
    <citation type="submission" date="2019-11" db="EMBL/GenBank/DDBJ databases">
        <title>Genome sequences of 17 halophilic strains isolated from different environments.</title>
        <authorList>
            <person name="Furrow R.E."/>
        </authorList>
    </citation>
    <scope>NUCLEOTIDE SEQUENCE [LARGE SCALE GENOMIC DNA]</scope>
    <source>
        <strain evidence="7 8">22505_10_Sand</strain>
    </source>
</reference>
<dbReference type="InterPro" id="IPR014284">
    <property type="entry name" value="RNA_pol_sigma-70_dom"/>
</dbReference>
<name>A0A845EDV7_9BACI</name>
<dbReference type="Pfam" id="PF04542">
    <property type="entry name" value="Sigma70_r2"/>
    <property type="match status" value="1"/>
</dbReference>
<dbReference type="Proteomes" id="UP000447393">
    <property type="component" value="Unassembled WGS sequence"/>
</dbReference>
<dbReference type="PANTHER" id="PTHR43133">
    <property type="entry name" value="RNA POLYMERASE ECF-TYPE SIGMA FACTO"/>
    <property type="match status" value="1"/>
</dbReference>
<dbReference type="NCBIfam" id="TIGR02937">
    <property type="entry name" value="sigma70-ECF"/>
    <property type="match status" value="1"/>
</dbReference>
<dbReference type="CDD" id="cd06171">
    <property type="entry name" value="Sigma70_r4"/>
    <property type="match status" value="1"/>
</dbReference>